<dbReference type="InterPro" id="IPR054077">
    <property type="entry name" value="TMEM181_GOLD"/>
</dbReference>
<sequence>MRVRRDIEACVPMRLYGMTRSQLAALFCSLAIIFIITLLVGLQGPDVLRGDAVLASQLPEKSVDLRKGPFVLRAPPLSVFSQELWLSAFIRRDKPKAGLLFNVNVTVEIKVHPETFNAKKLENTNELVFLTSPIHRSVMLNCIKAVCDELFLVHLIPIDYTRYVFTVQFDGLANSGSQWEDGQQLLHVIDVEFHFHYYNTQFTYLELISRFVCFAFSEVSAVLFLSSLRNFALRDWTLEQKYTALLLPLLMLFNNPFFPLRYFTSSWIVQWLDNVFQATFAVAVLLFWICLFHGMRAVRRTVCGFYLPKLAIVAAPWMTFIWFAAWNTQNQYKDVKFNLSLELRTIAYTGAVLICFGLIYVVVLLVLIFRAFTELGWLAYNSLRLKILISLSSLLVVVICLAIGLHFIFWNVVKISNSTMDPQQKTMRLDSPAVFNYRYRSAAEFSLVYGIVNAYVVVLAIIYSPSRRAVHEHSFKDYPSLSMVNGSDEDIIYESDIETLRLRPAR</sequence>
<protein>
    <submittedName>
        <fullName evidence="7">Transmembrane protein 181</fullName>
    </submittedName>
</protein>
<dbReference type="STRING" id="79923.A0A419QEY1"/>
<evidence type="ECO:0000256" key="1">
    <source>
        <dbReference type="ARBA" id="ARBA00004141"/>
    </source>
</evidence>
<evidence type="ECO:0000256" key="2">
    <source>
        <dbReference type="ARBA" id="ARBA00022692"/>
    </source>
</evidence>
<dbReference type="AlphaFoldDB" id="A0A419QEY1"/>
<keyword evidence="4" id="KW-0472">Membrane</keyword>
<feature type="domain" description="Wntless-like transmembrane" evidence="5">
    <location>
        <begin position="199"/>
        <end position="466"/>
    </location>
</feature>
<keyword evidence="8" id="KW-1185">Reference proteome</keyword>
<dbReference type="FunCoup" id="A0A419QEY1">
    <property type="interactions" value="11"/>
</dbReference>
<dbReference type="Pfam" id="PF21885">
    <property type="entry name" value="TMEM181_GOLD"/>
    <property type="match status" value="1"/>
</dbReference>
<reference evidence="7 8" key="2">
    <citation type="journal article" date="2021" name="Genomics">
        <title>High-quality reference genome for Clonorchis sinensis.</title>
        <authorList>
            <person name="Young N.D."/>
            <person name="Stroehlein A.J."/>
            <person name="Kinkar L."/>
            <person name="Wang T."/>
            <person name="Sohn W.M."/>
            <person name="Chang B.C.H."/>
            <person name="Kaur P."/>
            <person name="Weisz D."/>
            <person name="Dudchenko O."/>
            <person name="Aiden E.L."/>
            <person name="Korhonen P.K."/>
            <person name="Gasser R.B."/>
        </authorList>
    </citation>
    <scope>NUCLEOTIDE SEQUENCE [LARGE SCALE GENOMIC DNA]</scope>
    <source>
        <strain evidence="7">Cs-k2</strain>
    </source>
</reference>
<evidence type="ECO:0000313" key="7">
    <source>
        <dbReference type="EMBL" id="KAG5446986.1"/>
    </source>
</evidence>
<comment type="caution">
    <text evidence="7">The sequence shown here is derived from an EMBL/GenBank/DDBJ whole genome shotgun (WGS) entry which is preliminary data.</text>
</comment>
<dbReference type="GO" id="GO:0016020">
    <property type="term" value="C:membrane"/>
    <property type="evidence" value="ECO:0007669"/>
    <property type="project" value="UniProtKB-SubCell"/>
</dbReference>
<dbReference type="Pfam" id="PF06664">
    <property type="entry name" value="WLS-like_TM"/>
    <property type="match status" value="1"/>
</dbReference>
<dbReference type="InterPro" id="IPR040416">
    <property type="entry name" value="TMEM181"/>
</dbReference>
<dbReference type="EMBL" id="NIRI02000042">
    <property type="protein sequence ID" value="KAG5446986.1"/>
    <property type="molecule type" value="Genomic_DNA"/>
</dbReference>
<name>A0A419QEY1_CLOSI</name>
<dbReference type="InParanoid" id="A0A419QEY1"/>
<dbReference type="PANTHER" id="PTHR31918">
    <property type="entry name" value="TRANSMEMBRANE PROTEIN 181"/>
    <property type="match status" value="1"/>
</dbReference>
<dbReference type="PANTHER" id="PTHR31918:SF1">
    <property type="entry name" value="TRANSMEMBRANE PROTEIN 181"/>
    <property type="match status" value="1"/>
</dbReference>
<dbReference type="GO" id="GO:0015643">
    <property type="term" value="F:toxic substance binding"/>
    <property type="evidence" value="ECO:0007669"/>
    <property type="project" value="InterPro"/>
</dbReference>
<keyword evidence="3" id="KW-1133">Transmembrane helix</keyword>
<dbReference type="InterPro" id="IPR047843">
    <property type="entry name" value="WLS-like_TM"/>
</dbReference>
<reference evidence="7 8" key="1">
    <citation type="journal article" date="2018" name="Biotechnol. Adv.">
        <title>Improved genomic resources and new bioinformatic workflow for the carcinogenic parasite Clonorchis sinensis: Biotechnological implications.</title>
        <authorList>
            <person name="Wang D."/>
            <person name="Korhonen P.K."/>
            <person name="Gasser R.B."/>
            <person name="Young N.D."/>
        </authorList>
    </citation>
    <scope>NUCLEOTIDE SEQUENCE [LARGE SCALE GENOMIC DNA]</scope>
    <source>
        <strain evidence="7">Cs-k2</strain>
    </source>
</reference>
<comment type="subcellular location">
    <subcellularLocation>
        <location evidence="1">Membrane</location>
        <topology evidence="1">Multi-pass membrane protein</topology>
    </subcellularLocation>
</comment>
<dbReference type="OrthoDB" id="28186at2759"/>
<evidence type="ECO:0000259" key="5">
    <source>
        <dbReference type="Pfam" id="PF06664"/>
    </source>
</evidence>
<accession>A0A419QEY1</accession>
<evidence type="ECO:0000256" key="4">
    <source>
        <dbReference type="ARBA" id="ARBA00023136"/>
    </source>
</evidence>
<evidence type="ECO:0000259" key="6">
    <source>
        <dbReference type="Pfam" id="PF21885"/>
    </source>
</evidence>
<evidence type="ECO:0000313" key="8">
    <source>
        <dbReference type="Proteomes" id="UP000286415"/>
    </source>
</evidence>
<keyword evidence="2 7" id="KW-0812">Transmembrane</keyword>
<gene>
    <name evidence="7" type="ORF">CSKR_102388</name>
</gene>
<dbReference type="Proteomes" id="UP000286415">
    <property type="component" value="Unassembled WGS sequence"/>
</dbReference>
<feature type="domain" description="TMEM181 GOLD" evidence="6">
    <location>
        <begin position="68"/>
        <end position="198"/>
    </location>
</feature>
<organism evidence="7 8">
    <name type="scientific">Clonorchis sinensis</name>
    <name type="common">Chinese liver fluke</name>
    <dbReference type="NCBI Taxonomy" id="79923"/>
    <lineage>
        <taxon>Eukaryota</taxon>
        <taxon>Metazoa</taxon>
        <taxon>Spiralia</taxon>
        <taxon>Lophotrochozoa</taxon>
        <taxon>Platyhelminthes</taxon>
        <taxon>Trematoda</taxon>
        <taxon>Digenea</taxon>
        <taxon>Opisthorchiida</taxon>
        <taxon>Opisthorchiata</taxon>
        <taxon>Opisthorchiidae</taxon>
        <taxon>Clonorchis</taxon>
    </lineage>
</organism>
<evidence type="ECO:0000256" key="3">
    <source>
        <dbReference type="ARBA" id="ARBA00022989"/>
    </source>
</evidence>
<proteinExistence type="predicted"/>